<dbReference type="InterPro" id="IPR015422">
    <property type="entry name" value="PyrdxlP-dep_Trfase_small"/>
</dbReference>
<dbReference type="Pfam" id="PF01212">
    <property type="entry name" value="Beta_elim_lyase"/>
    <property type="match status" value="1"/>
</dbReference>
<evidence type="ECO:0000256" key="2">
    <source>
        <dbReference type="ARBA" id="ARBA00006966"/>
    </source>
</evidence>
<evidence type="ECO:0000259" key="4">
    <source>
        <dbReference type="Pfam" id="PF01212"/>
    </source>
</evidence>
<gene>
    <name evidence="5" type="ORF">ISU07_03235</name>
</gene>
<evidence type="ECO:0000313" key="5">
    <source>
        <dbReference type="EMBL" id="MBF4762129.1"/>
    </source>
</evidence>
<dbReference type="EMBL" id="JADKPN010000001">
    <property type="protein sequence ID" value="MBF4762129.1"/>
    <property type="molecule type" value="Genomic_DNA"/>
</dbReference>
<reference evidence="5" key="1">
    <citation type="submission" date="2020-11" db="EMBL/GenBank/DDBJ databases">
        <title>Nocardioides sp. nov., isolated from Soil of Cynanchum wilfordii Hemsley rhizosphere.</title>
        <authorList>
            <person name="Lee J.-S."/>
            <person name="Suh M.K."/>
            <person name="Kim J.-S."/>
        </authorList>
    </citation>
    <scope>NUCLEOTIDE SEQUENCE</scope>
    <source>
        <strain evidence="5">KCTC 19275</strain>
    </source>
</reference>
<proteinExistence type="inferred from homology"/>
<organism evidence="5 6">
    <name type="scientific">Nocardioides islandensis</name>
    <dbReference type="NCBI Taxonomy" id="433663"/>
    <lineage>
        <taxon>Bacteria</taxon>
        <taxon>Bacillati</taxon>
        <taxon>Actinomycetota</taxon>
        <taxon>Actinomycetes</taxon>
        <taxon>Propionibacteriales</taxon>
        <taxon>Nocardioidaceae</taxon>
        <taxon>Nocardioides</taxon>
    </lineage>
</organism>
<evidence type="ECO:0000256" key="1">
    <source>
        <dbReference type="ARBA" id="ARBA00001933"/>
    </source>
</evidence>
<dbReference type="PANTHER" id="PTHR48097">
    <property type="entry name" value="L-THREONINE ALDOLASE-RELATED"/>
    <property type="match status" value="1"/>
</dbReference>
<dbReference type="PANTHER" id="PTHR48097:SF5">
    <property type="entry name" value="LOW SPECIFICITY L-THREONINE ALDOLASE"/>
    <property type="match status" value="1"/>
</dbReference>
<evidence type="ECO:0000313" key="6">
    <source>
        <dbReference type="Proteomes" id="UP000640489"/>
    </source>
</evidence>
<dbReference type="GO" id="GO:0006520">
    <property type="term" value="P:amino acid metabolic process"/>
    <property type="evidence" value="ECO:0007669"/>
    <property type="project" value="InterPro"/>
</dbReference>
<accession>A0A930V769</accession>
<dbReference type="InterPro" id="IPR001597">
    <property type="entry name" value="ArAA_b-elim_lyase/Thr_aldolase"/>
</dbReference>
<name>A0A930V769_9ACTN</name>
<comment type="similarity">
    <text evidence="2">Belongs to the threonine aldolase family.</text>
</comment>
<dbReference type="Proteomes" id="UP000640489">
    <property type="component" value="Unassembled WGS sequence"/>
</dbReference>
<dbReference type="SUPFAM" id="SSF53383">
    <property type="entry name" value="PLP-dependent transferases"/>
    <property type="match status" value="1"/>
</dbReference>
<dbReference type="InterPro" id="IPR015424">
    <property type="entry name" value="PyrdxlP-dep_Trfase"/>
</dbReference>
<dbReference type="InterPro" id="IPR015421">
    <property type="entry name" value="PyrdxlP-dep_Trfase_major"/>
</dbReference>
<dbReference type="GO" id="GO:0016829">
    <property type="term" value="F:lyase activity"/>
    <property type="evidence" value="ECO:0007669"/>
    <property type="project" value="InterPro"/>
</dbReference>
<comment type="cofactor">
    <cofactor evidence="1">
        <name>pyridoxal 5'-phosphate</name>
        <dbReference type="ChEBI" id="CHEBI:597326"/>
    </cofactor>
</comment>
<sequence>MIELRSDNAAGVAPDILAAIETANTGSALAYGGDELTAHLQDVVRAVFEHPTARVFPVTSGTAANALALSAATPPWGAVLCHPTAHIIGAEGGATSLLSGGAVMQGVGGEHALIAPEQLRAALEAVRWGDPHESQPSVLSLTLPSDHGTLYRLEQVSELTAIAREHEMRVHVDGARIANAVAALGCSPADLTWRAGVDVLSLGATKNGAMSAEAIVAFDERVADELVYRTKRSGHVTSKLRFQSAQVAAYLTDGLWLRLATHANDRMRELVAELETLASYGVRLQEHADVNMAWAAMPAPALDAAAEAGVLFYRMAPEVARLVTSWQTSAEEVVEAAAIFRDAVTRAG</sequence>
<protein>
    <submittedName>
        <fullName evidence="5">Low specificity L-threonine aldolase</fullName>
    </submittedName>
</protein>
<evidence type="ECO:0000256" key="3">
    <source>
        <dbReference type="ARBA" id="ARBA00022898"/>
    </source>
</evidence>
<feature type="domain" description="Aromatic amino acid beta-eliminating lyase/threonine aldolase" evidence="4">
    <location>
        <begin position="3"/>
        <end position="285"/>
    </location>
</feature>
<dbReference type="Gene3D" id="3.40.640.10">
    <property type="entry name" value="Type I PLP-dependent aspartate aminotransferase-like (Major domain)"/>
    <property type="match status" value="1"/>
</dbReference>
<dbReference type="RefSeq" id="WP_194705274.1">
    <property type="nucleotide sequence ID" value="NZ_JADKPN010000001.1"/>
</dbReference>
<comment type="caution">
    <text evidence="5">The sequence shown here is derived from an EMBL/GenBank/DDBJ whole genome shotgun (WGS) entry which is preliminary data.</text>
</comment>
<dbReference type="AlphaFoldDB" id="A0A930V769"/>
<keyword evidence="3" id="KW-0663">Pyridoxal phosphate</keyword>
<keyword evidence="6" id="KW-1185">Reference proteome</keyword>
<dbReference type="Gene3D" id="3.90.1150.10">
    <property type="entry name" value="Aspartate Aminotransferase, domain 1"/>
    <property type="match status" value="1"/>
</dbReference>